<sequence>MNGYRRVKDVSTARSRSIDFSDISFQSRTPKPISNHSSNLPNPNIISHEKKIPEQSSRIVNHAPPIHEQSDGEIFGVILNRKCSSSLRSSTSPHHNYFSMSDQNENAWSSSSSSTGSSVIKRVLSMKRSSSVSEGYSRIHHQCDTTAAEDDTGAGISNLEAFNRRPGKKKGKIFRACRRIFGF</sequence>
<dbReference type="PANTHER" id="PTHR38386">
    <property type="entry name" value="OS05G0426900 PROTEIN"/>
    <property type="match status" value="1"/>
</dbReference>
<evidence type="ECO:0000256" key="1">
    <source>
        <dbReference type="SAM" id="MobiDB-lite"/>
    </source>
</evidence>
<reference evidence="2" key="1">
    <citation type="submission" date="2023-03" db="EMBL/GenBank/DDBJ databases">
        <authorList>
            <person name="Julca I."/>
        </authorList>
    </citation>
    <scope>NUCLEOTIDE SEQUENCE</scope>
</reference>
<dbReference type="AlphaFoldDB" id="A0AAV1E6M9"/>
<accession>A0AAV1E6M9</accession>
<dbReference type="PANTHER" id="PTHR38386:SF7">
    <property type="entry name" value="TOPOISOMERASE 1-ASSOCIATED FACTOR 1"/>
    <property type="match status" value="1"/>
</dbReference>
<protein>
    <submittedName>
        <fullName evidence="2">OLC1v1015592C1</fullName>
    </submittedName>
</protein>
<organism evidence="2 3">
    <name type="scientific">Oldenlandia corymbosa var. corymbosa</name>
    <dbReference type="NCBI Taxonomy" id="529605"/>
    <lineage>
        <taxon>Eukaryota</taxon>
        <taxon>Viridiplantae</taxon>
        <taxon>Streptophyta</taxon>
        <taxon>Embryophyta</taxon>
        <taxon>Tracheophyta</taxon>
        <taxon>Spermatophyta</taxon>
        <taxon>Magnoliopsida</taxon>
        <taxon>eudicotyledons</taxon>
        <taxon>Gunneridae</taxon>
        <taxon>Pentapetalae</taxon>
        <taxon>asterids</taxon>
        <taxon>lamiids</taxon>
        <taxon>Gentianales</taxon>
        <taxon>Rubiaceae</taxon>
        <taxon>Rubioideae</taxon>
        <taxon>Spermacoceae</taxon>
        <taxon>Hedyotis-Oldenlandia complex</taxon>
        <taxon>Oldenlandia</taxon>
    </lineage>
</organism>
<dbReference type="EMBL" id="OX459125">
    <property type="protein sequence ID" value="CAI9114790.1"/>
    <property type="molecule type" value="Genomic_DNA"/>
</dbReference>
<evidence type="ECO:0000313" key="2">
    <source>
        <dbReference type="EMBL" id="CAI9114790.1"/>
    </source>
</evidence>
<evidence type="ECO:0000313" key="3">
    <source>
        <dbReference type="Proteomes" id="UP001161247"/>
    </source>
</evidence>
<name>A0AAV1E6M9_OLDCO</name>
<keyword evidence="3" id="KW-1185">Reference proteome</keyword>
<dbReference type="Proteomes" id="UP001161247">
    <property type="component" value="Chromosome 8"/>
</dbReference>
<gene>
    <name evidence="2" type="ORF">OLC1_LOCUS21434</name>
</gene>
<proteinExistence type="predicted"/>
<feature type="region of interest" description="Disordered" evidence="1">
    <location>
        <begin position="23"/>
        <end position="43"/>
    </location>
</feature>